<protein>
    <recommendedName>
        <fullName evidence="3">Peptidase C1A papain C-terminal domain-containing protein</fullName>
    </recommendedName>
</protein>
<dbReference type="SUPFAM" id="SSF54001">
    <property type="entry name" value="Cysteine proteinases"/>
    <property type="match status" value="1"/>
</dbReference>
<reference evidence="4" key="2">
    <citation type="submission" date="2015-06" db="UniProtKB">
        <authorList>
            <consortium name="EnsemblMetazoa"/>
        </authorList>
    </citation>
    <scope>IDENTIFICATION</scope>
</reference>
<evidence type="ECO:0000259" key="3">
    <source>
        <dbReference type="SMART" id="SM00645"/>
    </source>
</evidence>
<dbReference type="EMBL" id="CAEY01001958">
    <property type="status" value="NOT_ANNOTATED_CDS"/>
    <property type="molecule type" value="Genomic_DNA"/>
</dbReference>
<feature type="chain" id="PRO_5018606359" description="Peptidase C1A papain C-terminal domain-containing protein" evidence="2">
    <location>
        <begin position="23"/>
        <end position="262"/>
    </location>
</feature>
<dbReference type="HOGENOM" id="CLU_012184_3_1_1"/>
<accession>T1KC89</accession>
<dbReference type="Proteomes" id="UP000015104">
    <property type="component" value="Unassembled WGS sequence"/>
</dbReference>
<dbReference type="InterPro" id="IPR038765">
    <property type="entry name" value="Papain-like_cys_pep_sf"/>
</dbReference>
<dbReference type="EnsemblMetazoa" id="tetur08g06770.1">
    <property type="protein sequence ID" value="tetur08g06770.1"/>
    <property type="gene ID" value="tetur08g06770"/>
</dbReference>
<dbReference type="PROSITE" id="PS00639">
    <property type="entry name" value="THIOL_PROTEASE_HIS"/>
    <property type="match status" value="1"/>
</dbReference>
<keyword evidence="2" id="KW-0732">Signal</keyword>
<feature type="signal peptide" evidence="2">
    <location>
        <begin position="1"/>
        <end position="22"/>
    </location>
</feature>
<dbReference type="SMART" id="SM00645">
    <property type="entry name" value="Pept_C1"/>
    <property type="match status" value="1"/>
</dbReference>
<proteinExistence type="inferred from homology"/>
<evidence type="ECO:0000256" key="1">
    <source>
        <dbReference type="ARBA" id="ARBA00008455"/>
    </source>
</evidence>
<dbReference type="STRING" id="32264.T1KC89"/>
<organism evidence="4 5">
    <name type="scientific">Tetranychus urticae</name>
    <name type="common">Two-spotted spider mite</name>
    <dbReference type="NCBI Taxonomy" id="32264"/>
    <lineage>
        <taxon>Eukaryota</taxon>
        <taxon>Metazoa</taxon>
        <taxon>Ecdysozoa</taxon>
        <taxon>Arthropoda</taxon>
        <taxon>Chelicerata</taxon>
        <taxon>Arachnida</taxon>
        <taxon>Acari</taxon>
        <taxon>Acariformes</taxon>
        <taxon>Trombidiformes</taxon>
        <taxon>Prostigmata</taxon>
        <taxon>Eleutherengona</taxon>
        <taxon>Raphignathae</taxon>
        <taxon>Tetranychoidea</taxon>
        <taxon>Tetranychidae</taxon>
        <taxon>Tetranychus</taxon>
    </lineage>
</organism>
<dbReference type="Gene3D" id="3.90.70.10">
    <property type="entry name" value="Cysteine proteinases"/>
    <property type="match status" value="2"/>
</dbReference>
<sequence>MFKMNVFFVAVILGYTVFGIHAFISEDLEPLTDAIIKAINDLETTWKAGGNFNGHNFNEIKNLISNVTDNEAFETKTFNGKKLPENFDARLEWPNCTSIGKIYKQDSCTPSWIYASVGQIADRICIRTGVKIDVEKTIVNYFQLDPIEPKTYIDKMHALLDGPITIYLDVYSDFFSYKSGIYKRTSSKKMGTHAIKIIGWGVENGVKYWLISNSWGTQWGDKGFFKIRRGEGEFGVDIRSVAVSISSGKMPSSYDRYQLFYQ</sequence>
<feature type="domain" description="Peptidase C1A papain C-terminal" evidence="3">
    <location>
        <begin position="83"/>
        <end position="244"/>
    </location>
</feature>
<name>T1KC89_TETUR</name>
<dbReference type="eggNOG" id="KOG1543">
    <property type="taxonomic scope" value="Eukaryota"/>
</dbReference>
<reference evidence="5" key="1">
    <citation type="submission" date="2011-08" db="EMBL/GenBank/DDBJ databases">
        <authorList>
            <person name="Rombauts S."/>
        </authorList>
    </citation>
    <scope>NUCLEOTIDE SEQUENCE</scope>
    <source>
        <strain evidence="5">London</strain>
    </source>
</reference>
<dbReference type="InterPro" id="IPR013128">
    <property type="entry name" value="Peptidase_C1A"/>
</dbReference>
<dbReference type="Pfam" id="PF00112">
    <property type="entry name" value="Peptidase_C1"/>
    <property type="match status" value="2"/>
</dbReference>
<evidence type="ECO:0000313" key="4">
    <source>
        <dbReference type="EnsemblMetazoa" id="tetur08g06770.1"/>
    </source>
</evidence>
<keyword evidence="5" id="KW-1185">Reference proteome</keyword>
<dbReference type="InterPro" id="IPR025660">
    <property type="entry name" value="Pept_his_AS"/>
</dbReference>
<dbReference type="GO" id="GO:0006508">
    <property type="term" value="P:proteolysis"/>
    <property type="evidence" value="ECO:0007669"/>
    <property type="project" value="InterPro"/>
</dbReference>
<evidence type="ECO:0000313" key="5">
    <source>
        <dbReference type="Proteomes" id="UP000015104"/>
    </source>
</evidence>
<dbReference type="AlphaFoldDB" id="T1KC89"/>
<dbReference type="InterPro" id="IPR000668">
    <property type="entry name" value="Peptidase_C1A_C"/>
</dbReference>
<comment type="similarity">
    <text evidence="1">Belongs to the peptidase C1 family.</text>
</comment>
<evidence type="ECO:0000256" key="2">
    <source>
        <dbReference type="SAM" id="SignalP"/>
    </source>
</evidence>
<dbReference type="PANTHER" id="PTHR12411">
    <property type="entry name" value="CYSTEINE PROTEASE FAMILY C1-RELATED"/>
    <property type="match status" value="1"/>
</dbReference>
<dbReference type="GO" id="GO:0008234">
    <property type="term" value="F:cysteine-type peptidase activity"/>
    <property type="evidence" value="ECO:0007669"/>
    <property type="project" value="InterPro"/>
</dbReference>